<name>A0A915AZV4_PARUN</name>
<dbReference type="Gene3D" id="3.90.79.10">
    <property type="entry name" value="Nucleoside Triphosphate Pyrophosphohydrolase"/>
    <property type="match status" value="1"/>
</dbReference>
<sequence>MFADCPFEIIGEPEIVYHGKWLKTRRVRFRKPGTQVEQVWESAHRITTPETSASDGVDIIATLHKAGKKYFVFVKQYRIPINGFCLEFPAGLVDSNESIEAAGLRELKEETGYTATKVISCTEGKQGLDPGITDDSIRFLLVEINGDAPENLNPTQELDDGEMVEVVLVECDKLLEYVKSICKEVHIEAMVYSFAIGYSLRN</sequence>
<dbReference type="PROSITE" id="PS51462">
    <property type="entry name" value="NUDIX"/>
    <property type="match status" value="1"/>
</dbReference>
<evidence type="ECO:0000313" key="4">
    <source>
        <dbReference type="WBParaSite" id="PgR021_g044_t01"/>
    </source>
</evidence>
<dbReference type="AlphaFoldDB" id="A0A915AZV4"/>
<dbReference type="GO" id="GO:0006753">
    <property type="term" value="P:nucleoside phosphate metabolic process"/>
    <property type="evidence" value="ECO:0007669"/>
    <property type="project" value="TreeGrafter"/>
</dbReference>
<evidence type="ECO:0000256" key="1">
    <source>
        <dbReference type="ARBA" id="ARBA00022801"/>
    </source>
</evidence>
<dbReference type="Proteomes" id="UP000887569">
    <property type="component" value="Unplaced"/>
</dbReference>
<reference evidence="4" key="1">
    <citation type="submission" date="2022-11" db="UniProtKB">
        <authorList>
            <consortium name="WormBaseParasite"/>
        </authorList>
    </citation>
    <scope>IDENTIFICATION</scope>
</reference>
<feature type="domain" description="Nudix hydrolase" evidence="2">
    <location>
        <begin position="50"/>
        <end position="191"/>
    </location>
</feature>
<dbReference type="Pfam" id="PF00293">
    <property type="entry name" value="NUDIX"/>
    <property type="match status" value="1"/>
</dbReference>
<organism evidence="3 4">
    <name type="scientific">Parascaris univalens</name>
    <name type="common">Nematode worm</name>
    <dbReference type="NCBI Taxonomy" id="6257"/>
    <lineage>
        <taxon>Eukaryota</taxon>
        <taxon>Metazoa</taxon>
        <taxon>Ecdysozoa</taxon>
        <taxon>Nematoda</taxon>
        <taxon>Chromadorea</taxon>
        <taxon>Rhabditida</taxon>
        <taxon>Spirurina</taxon>
        <taxon>Ascaridomorpha</taxon>
        <taxon>Ascaridoidea</taxon>
        <taxon>Ascarididae</taxon>
        <taxon>Parascaris</taxon>
    </lineage>
</organism>
<dbReference type="CDD" id="cd18888">
    <property type="entry name" value="NUDIX_ADPRase_Nudt5"/>
    <property type="match status" value="1"/>
</dbReference>
<evidence type="ECO:0000259" key="2">
    <source>
        <dbReference type="PROSITE" id="PS51462"/>
    </source>
</evidence>
<dbReference type="GO" id="GO:0019693">
    <property type="term" value="P:ribose phosphate metabolic process"/>
    <property type="evidence" value="ECO:0007669"/>
    <property type="project" value="TreeGrafter"/>
</dbReference>
<proteinExistence type="predicted"/>
<dbReference type="PANTHER" id="PTHR11839:SF1">
    <property type="entry name" value="ADP-SUGAR PYROPHOSPHATASE"/>
    <property type="match status" value="1"/>
</dbReference>
<dbReference type="SUPFAM" id="SSF55811">
    <property type="entry name" value="Nudix"/>
    <property type="match status" value="1"/>
</dbReference>
<keyword evidence="1" id="KW-0378">Hydrolase</keyword>
<dbReference type="InterPro" id="IPR000086">
    <property type="entry name" value="NUDIX_hydrolase_dom"/>
</dbReference>
<evidence type="ECO:0000313" key="3">
    <source>
        <dbReference type="Proteomes" id="UP000887569"/>
    </source>
</evidence>
<dbReference type="PANTHER" id="PTHR11839">
    <property type="entry name" value="UDP/ADP-SUGAR PYROPHOSPHATASE"/>
    <property type="match status" value="1"/>
</dbReference>
<accession>A0A915AZV4</accession>
<dbReference type="InterPro" id="IPR015797">
    <property type="entry name" value="NUDIX_hydrolase-like_dom_sf"/>
</dbReference>
<protein>
    <submittedName>
        <fullName evidence="4">Nudix hydrolase domain-containing protein</fullName>
    </submittedName>
</protein>
<dbReference type="WBParaSite" id="PgR021_g044_t01">
    <property type="protein sequence ID" value="PgR021_g044_t01"/>
    <property type="gene ID" value="PgR021_g044"/>
</dbReference>
<keyword evidence="3" id="KW-1185">Reference proteome</keyword>
<dbReference type="GO" id="GO:0005634">
    <property type="term" value="C:nucleus"/>
    <property type="evidence" value="ECO:0007669"/>
    <property type="project" value="TreeGrafter"/>
</dbReference>
<dbReference type="GO" id="GO:0047631">
    <property type="term" value="F:ADP-ribose diphosphatase activity"/>
    <property type="evidence" value="ECO:0007669"/>
    <property type="project" value="TreeGrafter"/>
</dbReference>